<dbReference type="Proteomes" id="UP000214688">
    <property type="component" value="Chromosome"/>
</dbReference>
<dbReference type="PANTHER" id="PTHR42920">
    <property type="entry name" value="OS03G0707200 PROTEIN-RELATED"/>
    <property type="match status" value="1"/>
</dbReference>
<feature type="transmembrane region" description="Helical" evidence="7">
    <location>
        <begin position="35"/>
        <end position="56"/>
    </location>
</feature>
<protein>
    <submittedName>
        <fullName evidence="9">EamA family transporter</fullName>
    </submittedName>
</protein>
<reference evidence="9 10" key="1">
    <citation type="journal article" date="2015" name="Int. J. Syst. Evol. Microbiol.">
        <title>Tumebacillus algifaecis sp. nov., isolated from decomposing algal scum.</title>
        <authorList>
            <person name="Wu Y.F."/>
            <person name="Zhang B."/>
            <person name="Xing P."/>
            <person name="Wu Q.L."/>
            <person name="Liu S.J."/>
        </authorList>
    </citation>
    <scope>NUCLEOTIDE SEQUENCE [LARGE SCALE GENOMIC DNA]</scope>
    <source>
        <strain evidence="9 10">THMBR28</strain>
    </source>
</reference>
<evidence type="ECO:0000256" key="7">
    <source>
        <dbReference type="SAM" id="Phobius"/>
    </source>
</evidence>
<comment type="similarity">
    <text evidence="2">Belongs to the EamA transporter family.</text>
</comment>
<organism evidence="9 10">
    <name type="scientific">Tumebacillus algifaecis</name>
    <dbReference type="NCBI Taxonomy" id="1214604"/>
    <lineage>
        <taxon>Bacteria</taxon>
        <taxon>Bacillati</taxon>
        <taxon>Bacillota</taxon>
        <taxon>Bacilli</taxon>
        <taxon>Bacillales</taxon>
        <taxon>Alicyclobacillaceae</taxon>
        <taxon>Tumebacillus</taxon>
    </lineage>
</organism>
<gene>
    <name evidence="9" type="ORF">CIG75_07865</name>
</gene>
<dbReference type="InterPro" id="IPR037185">
    <property type="entry name" value="EmrE-like"/>
</dbReference>
<dbReference type="SUPFAM" id="SSF103481">
    <property type="entry name" value="Multidrug resistance efflux transporter EmrE"/>
    <property type="match status" value="2"/>
</dbReference>
<feature type="transmembrane region" description="Helical" evidence="7">
    <location>
        <begin position="245"/>
        <end position="265"/>
    </location>
</feature>
<comment type="subcellular location">
    <subcellularLocation>
        <location evidence="1">Cell membrane</location>
        <topology evidence="1">Multi-pass membrane protein</topology>
    </subcellularLocation>
</comment>
<feature type="transmembrane region" description="Helical" evidence="7">
    <location>
        <begin position="98"/>
        <end position="117"/>
    </location>
</feature>
<evidence type="ECO:0000259" key="8">
    <source>
        <dbReference type="Pfam" id="PF00892"/>
    </source>
</evidence>
<evidence type="ECO:0000256" key="6">
    <source>
        <dbReference type="ARBA" id="ARBA00023136"/>
    </source>
</evidence>
<evidence type="ECO:0000256" key="4">
    <source>
        <dbReference type="ARBA" id="ARBA00022692"/>
    </source>
</evidence>
<keyword evidence="10" id="KW-1185">Reference proteome</keyword>
<dbReference type="InterPro" id="IPR000620">
    <property type="entry name" value="EamA_dom"/>
</dbReference>
<evidence type="ECO:0000256" key="3">
    <source>
        <dbReference type="ARBA" id="ARBA00022475"/>
    </source>
</evidence>
<dbReference type="KEGG" id="tab:CIG75_07865"/>
<dbReference type="OrthoDB" id="9804865at2"/>
<dbReference type="AlphaFoldDB" id="A0A223D0K8"/>
<evidence type="ECO:0000313" key="9">
    <source>
        <dbReference type="EMBL" id="ASS74904.1"/>
    </source>
</evidence>
<dbReference type="Pfam" id="PF00892">
    <property type="entry name" value="EamA"/>
    <property type="match status" value="2"/>
</dbReference>
<name>A0A223D0K8_9BACL</name>
<dbReference type="PANTHER" id="PTHR42920:SF5">
    <property type="entry name" value="EAMA DOMAIN-CONTAINING PROTEIN"/>
    <property type="match status" value="1"/>
</dbReference>
<dbReference type="RefSeq" id="WP_094236153.1">
    <property type="nucleotide sequence ID" value="NZ_CP022657.1"/>
</dbReference>
<feature type="transmembrane region" description="Helical" evidence="7">
    <location>
        <begin position="151"/>
        <end position="170"/>
    </location>
</feature>
<feature type="transmembrane region" description="Helical" evidence="7">
    <location>
        <begin position="210"/>
        <end position="233"/>
    </location>
</feature>
<evidence type="ECO:0000256" key="2">
    <source>
        <dbReference type="ARBA" id="ARBA00007362"/>
    </source>
</evidence>
<feature type="transmembrane region" description="Helical" evidence="7">
    <location>
        <begin position="68"/>
        <end position="92"/>
    </location>
</feature>
<feature type="domain" description="EamA" evidence="8">
    <location>
        <begin position="148"/>
        <end position="286"/>
    </location>
</feature>
<feature type="transmembrane region" description="Helical" evidence="7">
    <location>
        <begin position="271"/>
        <end position="289"/>
    </location>
</feature>
<keyword evidence="3" id="KW-1003">Cell membrane</keyword>
<dbReference type="EMBL" id="CP022657">
    <property type="protein sequence ID" value="ASS74904.1"/>
    <property type="molecule type" value="Genomic_DNA"/>
</dbReference>
<sequence>MRKNVAADLVLLGVTFSWGATFVLVKEAVDKMPPFTFLGVRFLFAALILGLIMVLFFRDTVKGMTKQLWVVGSWIGLLLFGGYALQTFGLLYTTASNAGFITGLSVVMVPIFAYWFLRQRLKRNAVIGVIVATIGLAFLSLTQFQVNLGDLLVFFCAICYGLHIICIGKYTTRFHALPFAFVQILSCGLFNMIGGFLFEDVSASFSADVLFDLTVFSALLICSVIATAFAFVAQNQFQKFTTPTRTALIFAMEPVFAALTGYLWAGDRLGTLQVIGCLCILGGMLIAELGGGQEEVGQKDTSYA</sequence>
<dbReference type="GO" id="GO:0005886">
    <property type="term" value="C:plasma membrane"/>
    <property type="evidence" value="ECO:0007669"/>
    <property type="project" value="UniProtKB-SubCell"/>
</dbReference>
<keyword evidence="4 7" id="KW-0812">Transmembrane</keyword>
<feature type="transmembrane region" description="Helical" evidence="7">
    <location>
        <begin position="124"/>
        <end position="145"/>
    </location>
</feature>
<feature type="transmembrane region" description="Helical" evidence="7">
    <location>
        <begin position="177"/>
        <end position="198"/>
    </location>
</feature>
<accession>A0A223D0K8</accession>
<evidence type="ECO:0000256" key="5">
    <source>
        <dbReference type="ARBA" id="ARBA00022989"/>
    </source>
</evidence>
<keyword evidence="6 7" id="KW-0472">Membrane</keyword>
<dbReference type="InterPro" id="IPR051258">
    <property type="entry name" value="Diverse_Substrate_Transporter"/>
</dbReference>
<proteinExistence type="inferred from homology"/>
<keyword evidence="5 7" id="KW-1133">Transmembrane helix</keyword>
<evidence type="ECO:0000256" key="1">
    <source>
        <dbReference type="ARBA" id="ARBA00004651"/>
    </source>
</evidence>
<feature type="domain" description="EamA" evidence="8">
    <location>
        <begin position="7"/>
        <end position="140"/>
    </location>
</feature>
<evidence type="ECO:0000313" key="10">
    <source>
        <dbReference type="Proteomes" id="UP000214688"/>
    </source>
</evidence>